<feature type="region of interest" description="Disordered" evidence="1">
    <location>
        <begin position="286"/>
        <end position="315"/>
    </location>
</feature>
<feature type="compositionally biased region" description="Low complexity" evidence="1">
    <location>
        <begin position="148"/>
        <end position="157"/>
    </location>
</feature>
<accession>A0A1G6Z567</accession>
<dbReference type="STRING" id="67344.SAMN05216505_114107"/>
<evidence type="ECO:0000256" key="1">
    <source>
        <dbReference type="SAM" id="MobiDB-lite"/>
    </source>
</evidence>
<reference evidence="3" key="1">
    <citation type="submission" date="2016-10" db="EMBL/GenBank/DDBJ databases">
        <authorList>
            <person name="Varghese N."/>
            <person name="Submissions S."/>
        </authorList>
    </citation>
    <scope>NUCLEOTIDE SEQUENCE [LARGE SCALE GENOMIC DNA]</scope>
    <source>
        <strain evidence="3">CGMCC 4.3504</strain>
    </source>
</reference>
<dbReference type="InterPro" id="IPR036390">
    <property type="entry name" value="WH_DNA-bd_sf"/>
</dbReference>
<evidence type="ECO:0000313" key="2">
    <source>
        <dbReference type="EMBL" id="SDD97760.1"/>
    </source>
</evidence>
<protein>
    <recommendedName>
        <fullName evidence="4">Helix-turn-helix domain-containing protein</fullName>
    </recommendedName>
</protein>
<organism evidence="2 3">
    <name type="scientific">Streptomyces prasinopilosus</name>
    <dbReference type="NCBI Taxonomy" id="67344"/>
    <lineage>
        <taxon>Bacteria</taxon>
        <taxon>Bacillati</taxon>
        <taxon>Actinomycetota</taxon>
        <taxon>Actinomycetes</taxon>
        <taxon>Kitasatosporales</taxon>
        <taxon>Streptomycetaceae</taxon>
        <taxon>Streptomyces</taxon>
    </lineage>
</organism>
<keyword evidence="3" id="KW-1185">Reference proteome</keyword>
<evidence type="ECO:0008006" key="4">
    <source>
        <dbReference type="Google" id="ProtNLM"/>
    </source>
</evidence>
<dbReference type="EMBL" id="FMZK01000014">
    <property type="protein sequence ID" value="SDD97760.1"/>
    <property type="molecule type" value="Genomic_DNA"/>
</dbReference>
<gene>
    <name evidence="2" type="ORF">SAMN05216505_114107</name>
</gene>
<proteinExistence type="predicted"/>
<feature type="region of interest" description="Disordered" evidence="1">
    <location>
        <begin position="114"/>
        <end position="175"/>
    </location>
</feature>
<dbReference type="SUPFAM" id="SSF46785">
    <property type="entry name" value="Winged helix' DNA-binding domain"/>
    <property type="match status" value="1"/>
</dbReference>
<name>A0A1G6Z567_9ACTN</name>
<feature type="region of interest" description="Disordered" evidence="1">
    <location>
        <begin position="1"/>
        <end position="39"/>
    </location>
</feature>
<dbReference type="AlphaFoldDB" id="A0A1G6Z567"/>
<dbReference type="Proteomes" id="UP000182100">
    <property type="component" value="Unassembled WGS sequence"/>
</dbReference>
<sequence>MDTENTSVRPHAQSRNDGKNLPSRRTRAKGHPGGVTHDNSRHTVRFTVIGNHLAQHPDLSLLAIGLACHIQSLPTGAPVGIKTLAARFPEGPTRIAAALRELETHGYLRRTRERTPAGRIVTRTVSCNQPGRRDATSDTGEAPEPPARRATTAPHQAPARRRALPAVPKPSYTSPDLLRAATDVLAGLRREEPRLLLSATDAEHLAPGVAAWLERDLTPAAVRKALAGDLPLEPLVRPAAFLAHRLTAKLPPLPPFRAPEPPPAVRHPLRNCDTCDHAYRGPDPHHCQGCASAGVGSGAPDTGTDEPSLVEQSRP</sequence>
<evidence type="ECO:0000313" key="3">
    <source>
        <dbReference type="Proteomes" id="UP000182100"/>
    </source>
</evidence>
<dbReference type="RefSeq" id="WP_074995429.1">
    <property type="nucleotide sequence ID" value="NZ_FMZK01000014.1"/>
</dbReference>